<reference evidence="1" key="1">
    <citation type="submission" date="2023-05" db="EMBL/GenBank/DDBJ databases">
        <authorList>
            <consortium name="ELIXIR-Norway"/>
        </authorList>
    </citation>
    <scope>NUCLEOTIDE SEQUENCE</scope>
</reference>
<evidence type="ECO:0000313" key="1">
    <source>
        <dbReference type="EMBL" id="CAN0061262.1"/>
    </source>
</evidence>
<protein>
    <submittedName>
        <fullName evidence="1">Uncharacterized protein</fullName>
    </submittedName>
</protein>
<evidence type="ECO:0000313" key="2">
    <source>
        <dbReference type="Proteomes" id="UP001162501"/>
    </source>
</evidence>
<feature type="non-terminal residue" evidence="1">
    <location>
        <position position="65"/>
    </location>
</feature>
<gene>
    <name evidence="1" type="ORF">MRATA1EN22A_LOCUS11442</name>
</gene>
<reference evidence="1" key="2">
    <citation type="submission" date="2025-03" db="EMBL/GenBank/DDBJ databases">
        <authorList>
            <consortium name="ELIXIR-Norway"/>
            <consortium name="Elixir Norway"/>
        </authorList>
    </citation>
    <scope>NUCLEOTIDE SEQUENCE</scope>
</reference>
<organism evidence="1 2">
    <name type="scientific">Rangifer tarandus platyrhynchus</name>
    <name type="common">Svalbard reindeer</name>
    <dbReference type="NCBI Taxonomy" id="3082113"/>
    <lineage>
        <taxon>Eukaryota</taxon>
        <taxon>Metazoa</taxon>
        <taxon>Chordata</taxon>
        <taxon>Craniata</taxon>
        <taxon>Vertebrata</taxon>
        <taxon>Euteleostomi</taxon>
        <taxon>Mammalia</taxon>
        <taxon>Eutheria</taxon>
        <taxon>Laurasiatheria</taxon>
        <taxon>Artiodactyla</taxon>
        <taxon>Ruminantia</taxon>
        <taxon>Pecora</taxon>
        <taxon>Cervidae</taxon>
        <taxon>Odocoileinae</taxon>
        <taxon>Rangifer</taxon>
    </lineage>
</organism>
<accession>A0AC59YXH6</accession>
<dbReference type="EMBL" id="OX596105">
    <property type="protein sequence ID" value="CAN0061262.1"/>
    <property type="molecule type" value="Genomic_DNA"/>
</dbReference>
<feature type="non-terminal residue" evidence="1">
    <location>
        <position position="1"/>
    </location>
</feature>
<dbReference type="Proteomes" id="UP001162501">
    <property type="component" value="Chromosome 21"/>
</dbReference>
<name>A0AC59YXH6_RANTA</name>
<sequence length="65" mass="7055">SVLAVGCLWSSLEKPRVPECCGGRGRRGYCFSRTVELSFFGELFSHATNLSPGSSCCSPIPDRSR</sequence>
<proteinExistence type="predicted"/>